<evidence type="ECO:0000256" key="5">
    <source>
        <dbReference type="ARBA" id="ARBA00022801"/>
    </source>
</evidence>
<dbReference type="HOGENOM" id="CLU_047631_1_1_0"/>
<dbReference type="GO" id="GO:0016891">
    <property type="term" value="F:RNA endonuclease activity producing 5'-phosphomonoesters, hydrolytic mechanism"/>
    <property type="evidence" value="ECO:0007669"/>
    <property type="project" value="TreeGrafter"/>
</dbReference>
<evidence type="ECO:0000256" key="1">
    <source>
        <dbReference type="ARBA" id="ARBA00004496"/>
    </source>
</evidence>
<evidence type="ECO:0000313" key="7">
    <source>
        <dbReference type="EMBL" id="ACN98981.1"/>
    </source>
</evidence>
<comment type="similarity">
    <text evidence="6">Belongs to the endonuclease V family.</text>
</comment>
<keyword evidence="5 6" id="KW-0378">Hydrolase</keyword>
<keyword evidence="6" id="KW-0479">Metal-binding</keyword>
<evidence type="ECO:0000256" key="2">
    <source>
        <dbReference type="ARBA" id="ARBA00022490"/>
    </source>
</evidence>
<evidence type="ECO:0000256" key="4">
    <source>
        <dbReference type="ARBA" id="ARBA00022759"/>
    </source>
</evidence>
<dbReference type="PANTHER" id="PTHR28511">
    <property type="entry name" value="ENDONUCLEASE V"/>
    <property type="match status" value="1"/>
</dbReference>
<feature type="binding site" evidence="6">
    <location>
        <position position="35"/>
    </location>
    <ligand>
        <name>Mg(2+)</name>
        <dbReference type="ChEBI" id="CHEBI:18420"/>
    </ligand>
</feature>
<gene>
    <name evidence="6" type="primary">nfi</name>
    <name evidence="7" type="ordered locus">SULAZ_1618</name>
</gene>
<keyword evidence="4 6" id="KW-0255">Endonuclease</keyword>
<dbReference type="InterPro" id="IPR007581">
    <property type="entry name" value="Endonuclease-V"/>
</dbReference>
<keyword evidence="6" id="KW-0234">DNA repair</keyword>
<evidence type="ECO:0000256" key="6">
    <source>
        <dbReference type="HAMAP-Rule" id="MF_00801"/>
    </source>
</evidence>
<dbReference type="HAMAP" id="MF_00801">
    <property type="entry name" value="Endonuclease_5"/>
    <property type="match status" value="1"/>
</dbReference>
<keyword evidence="6" id="KW-0227">DNA damage</keyword>
<feature type="binding site" evidence="6">
    <location>
        <position position="106"/>
    </location>
    <ligand>
        <name>Mg(2+)</name>
        <dbReference type="ChEBI" id="CHEBI:18420"/>
    </ligand>
</feature>
<evidence type="ECO:0000256" key="3">
    <source>
        <dbReference type="ARBA" id="ARBA00022722"/>
    </source>
</evidence>
<dbReference type="eggNOG" id="COG1515">
    <property type="taxonomic scope" value="Bacteria"/>
</dbReference>
<dbReference type="Pfam" id="PF04493">
    <property type="entry name" value="Endonuclease_5"/>
    <property type="match status" value="1"/>
</dbReference>
<feature type="site" description="Interaction with target DNA" evidence="6">
    <location>
        <position position="76"/>
    </location>
</feature>
<dbReference type="EMBL" id="CP001229">
    <property type="protein sequence ID" value="ACN98981.1"/>
    <property type="molecule type" value="Genomic_DNA"/>
</dbReference>
<accession>C1DWU4</accession>
<dbReference type="CDD" id="cd06559">
    <property type="entry name" value="Endonuclease_V"/>
    <property type="match status" value="1"/>
</dbReference>
<comment type="subcellular location">
    <subcellularLocation>
        <location evidence="1 6">Cytoplasm</location>
    </subcellularLocation>
</comment>
<keyword evidence="3 6" id="KW-0540">Nuclease</keyword>
<dbReference type="KEGG" id="saf:SULAZ_1618"/>
<dbReference type="OrthoDB" id="9790916at2"/>
<dbReference type="Gene3D" id="3.30.2170.10">
    <property type="entry name" value="archaeoglobus fulgidus dsm 4304 superfamily"/>
    <property type="match status" value="1"/>
</dbReference>
<comment type="catalytic activity">
    <reaction evidence="6">
        <text>Endonucleolytic cleavage at apurinic or apyrimidinic sites to products with a 5'-phosphate.</text>
        <dbReference type="EC" id="3.1.21.7"/>
    </reaction>
</comment>
<organism evidence="7 8">
    <name type="scientific">Sulfurihydrogenibium azorense (strain DSM 15241 / OCM 825 / Az-Fu1)</name>
    <dbReference type="NCBI Taxonomy" id="204536"/>
    <lineage>
        <taxon>Bacteria</taxon>
        <taxon>Pseudomonadati</taxon>
        <taxon>Aquificota</taxon>
        <taxon>Aquificia</taxon>
        <taxon>Aquificales</taxon>
        <taxon>Hydrogenothermaceae</taxon>
        <taxon>Sulfurihydrogenibium</taxon>
    </lineage>
</organism>
<comment type="function">
    <text evidence="6">DNA repair enzyme involved in the repair of deaminated bases. Selectively cleaves double-stranded DNA at the second phosphodiester bond 3' to a deoxyinosine leaving behind the intact lesion on the nicked DNA.</text>
</comment>
<reference evidence="7 8" key="1">
    <citation type="journal article" date="2009" name="J. Bacteriol.">
        <title>Complete and draft genome sequences of six members of the Aquificales.</title>
        <authorList>
            <person name="Reysenbach A.L."/>
            <person name="Hamamura N."/>
            <person name="Podar M."/>
            <person name="Griffiths E."/>
            <person name="Ferreira S."/>
            <person name="Hochstein R."/>
            <person name="Heidelberg J."/>
            <person name="Johnson J."/>
            <person name="Mead D."/>
            <person name="Pohorille A."/>
            <person name="Sarmiento M."/>
            <person name="Schweighofer K."/>
            <person name="Seshadri R."/>
            <person name="Voytek M.A."/>
        </authorList>
    </citation>
    <scope>NUCLEOTIDE SEQUENCE [LARGE SCALE GENOMIC DNA]</scope>
    <source>
        <strain evidence="8">Az-Fu1 / DSM 15241 / OCM 825</strain>
    </source>
</reference>
<dbReference type="RefSeq" id="WP_012674301.1">
    <property type="nucleotide sequence ID" value="NC_012438.1"/>
</dbReference>
<dbReference type="EC" id="3.1.21.7" evidence="6"/>
<keyword evidence="2 6" id="KW-0963">Cytoplasm</keyword>
<dbReference type="GO" id="GO:0006281">
    <property type="term" value="P:DNA repair"/>
    <property type="evidence" value="ECO:0007669"/>
    <property type="project" value="UniProtKB-UniRule"/>
</dbReference>
<name>C1DWU4_SULAA</name>
<dbReference type="GO" id="GO:0003727">
    <property type="term" value="F:single-stranded RNA binding"/>
    <property type="evidence" value="ECO:0007669"/>
    <property type="project" value="TreeGrafter"/>
</dbReference>
<protein>
    <recommendedName>
        <fullName evidence="6">Endonuclease V</fullName>
        <ecNumber evidence="6">3.1.21.7</ecNumber>
    </recommendedName>
    <alternativeName>
        <fullName evidence="6">Deoxyinosine 3'endonuclease</fullName>
    </alternativeName>
    <alternativeName>
        <fullName evidence="6">Deoxyribonuclease V</fullName>
        <shortName evidence="6">DNase V</shortName>
    </alternativeName>
</protein>
<proteinExistence type="inferred from homology"/>
<dbReference type="STRING" id="204536.SULAZ_1618"/>
<dbReference type="PANTHER" id="PTHR28511:SF1">
    <property type="entry name" value="ENDONUCLEASE V"/>
    <property type="match status" value="1"/>
</dbReference>
<dbReference type="GO" id="GO:0000287">
    <property type="term" value="F:magnesium ion binding"/>
    <property type="evidence" value="ECO:0007669"/>
    <property type="project" value="UniProtKB-UniRule"/>
</dbReference>
<dbReference type="AlphaFoldDB" id="C1DWU4"/>
<keyword evidence="8" id="KW-1185">Reference proteome</keyword>
<comment type="cofactor">
    <cofactor evidence="6">
        <name>Mg(2+)</name>
        <dbReference type="ChEBI" id="CHEBI:18420"/>
    </cofactor>
</comment>
<keyword evidence="6" id="KW-0460">Magnesium</keyword>
<sequence length="226" mass="25549">MDLEYLKKYQLKLAKKLKLEDKIDVKNVKFVAGIDTTFLDPYKEPTLAISCIVVLNLEDFSVVETVFGQKEIDFPYIPTFLAFREIPSIMEAYQKLKSSPDVFILDGQGILHPRKMGIASHFGVITDTVSVGCGKSLLYGKYTQLENKPMAYSPVYADGEVRGYALRVKKNTNPIFVSPGNNISLNSSLYVIIKSINGYKLPEPVRLAHNFLTEYRKRLLQEVKNG</sequence>
<evidence type="ECO:0000313" key="8">
    <source>
        <dbReference type="Proteomes" id="UP000001369"/>
    </source>
</evidence>
<dbReference type="GO" id="GO:0005737">
    <property type="term" value="C:cytoplasm"/>
    <property type="evidence" value="ECO:0007669"/>
    <property type="project" value="UniProtKB-SubCell"/>
</dbReference>
<dbReference type="GO" id="GO:0043737">
    <property type="term" value="F:deoxyribonuclease V activity"/>
    <property type="evidence" value="ECO:0007669"/>
    <property type="project" value="UniProtKB-UniRule"/>
</dbReference>
<dbReference type="Proteomes" id="UP000001369">
    <property type="component" value="Chromosome"/>
</dbReference>